<evidence type="ECO:0000256" key="1">
    <source>
        <dbReference type="SAM" id="Phobius"/>
    </source>
</evidence>
<keyword evidence="1" id="KW-1133">Transmembrane helix</keyword>
<evidence type="ECO:0000313" key="2">
    <source>
        <dbReference type="EMBL" id="UOF90140.1"/>
    </source>
</evidence>
<keyword evidence="1" id="KW-0472">Membrane</keyword>
<dbReference type="RefSeq" id="WP_347436831.1">
    <property type="nucleotide sequence ID" value="NZ_CP089291.1"/>
</dbReference>
<dbReference type="Proteomes" id="UP000830167">
    <property type="component" value="Chromosome"/>
</dbReference>
<protein>
    <recommendedName>
        <fullName evidence="4">Prepilin-type N-terminal cleavage/methylation domain-containing protein</fullName>
    </recommendedName>
</protein>
<dbReference type="EMBL" id="CP089291">
    <property type="protein sequence ID" value="UOF90140.1"/>
    <property type="molecule type" value="Genomic_DNA"/>
</dbReference>
<accession>A0ABY4CI53</accession>
<name>A0ABY4CI53_9BACL</name>
<dbReference type="SUPFAM" id="SSF54523">
    <property type="entry name" value="Pili subunits"/>
    <property type="match status" value="1"/>
</dbReference>
<keyword evidence="1" id="KW-0812">Transmembrane</keyword>
<evidence type="ECO:0000313" key="3">
    <source>
        <dbReference type="Proteomes" id="UP000830167"/>
    </source>
</evidence>
<organism evidence="2 3">
    <name type="scientific">Fodinisporobacter ferrooxydans</name>
    <dbReference type="NCBI Taxonomy" id="2901836"/>
    <lineage>
        <taxon>Bacteria</taxon>
        <taxon>Bacillati</taxon>
        <taxon>Bacillota</taxon>
        <taxon>Bacilli</taxon>
        <taxon>Bacillales</taxon>
        <taxon>Alicyclobacillaceae</taxon>
        <taxon>Fodinisporobacter</taxon>
    </lineage>
</organism>
<proteinExistence type="predicted"/>
<feature type="transmembrane region" description="Helical" evidence="1">
    <location>
        <begin position="12"/>
        <end position="33"/>
    </location>
</feature>
<dbReference type="InterPro" id="IPR045584">
    <property type="entry name" value="Pilin-like"/>
</dbReference>
<gene>
    <name evidence="2" type="ORF">LSG31_20115</name>
</gene>
<sequence length="155" mass="17982">MQILKQHEGMLLIELLLALMVVSIVSSMTIAGLKRYLEIYMLNQYAMQVKADITYCQEEAIRTHSVCLLQWQRLRPAYQILANGIVYRRNPPSFITYKYNYFNFPSSEITYNYYGRTSTSGQIILTDSYGDIRNLVLYMQSGQVSILPYILQHGS</sequence>
<evidence type="ECO:0008006" key="4">
    <source>
        <dbReference type="Google" id="ProtNLM"/>
    </source>
</evidence>
<keyword evidence="3" id="KW-1185">Reference proteome</keyword>
<reference evidence="2" key="1">
    <citation type="submission" date="2021-12" db="EMBL/GenBank/DDBJ databases">
        <title>Alicyclobacillaceae gen. nov., sp. nov., isolated from chalcocite enrichment system.</title>
        <authorList>
            <person name="Jiang Z."/>
        </authorList>
    </citation>
    <scope>NUCLEOTIDE SEQUENCE</scope>
    <source>
        <strain evidence="2">MYW30-H2</strain>
    </source>
</reference>